<reference evidence="1 2" key="1">
    <citation type="journal article" date="2018" name="Front. Plant Sci.">
        <title>Red Clover (Trifolium pratense) and Zigzag Clover (T. medium) - A Picture of Genomic Similarities and Differences.</title>
        <authorList>
            <person name="Dluhosova J."/>
            <person name="Istvanek J."/>
            <person name="Nedelnik J."/>
            <person name="Repkova J."/>
        </authorList>
    </citation>
    <scope>NUCLEOTIDE SEQUENCE [LARGE SCALE GENOMIC DNA]</scope>
    <source>
        <strain evidence="2">cv. 10/8</strain>
        <tissue evidence="1">Leaf</tissue>
    </source>
</reference>
<feature type="non-terminal residue" evidence="1">
    <location>
        <position position="1"/>
    </location>
</feature>
<evidence type="ECO:0000313" key="1">
    <source>
        <dbReference type="EMBL" id="MCI00342.1"/>
    </source>
</evidence>
<evidence type="ECO:0000313" key="2">
    <source>
        <dbReference type="Proteomes" id="UP000265520"/>
    </source>
</evidence>
<organism evidence="1 2">
    <name type="scientific">Trifolium medium</name>
    <dbReference type="NCBI Taxonomy" id="97028"/>
    <lineage>
        <taxon>Eukaryota</taxon>
        <taxon>Viridiplantae</taxon>
        <taxon>Streptophyta</taxon>
        <taxon>Embryophyta</taxon>
        <taxon>Tracheophyta</taxon>
        <taxon>Spermatophyta</taxon>
        <taxon>Magnoliopsida</taxon>
        <taxon>eudicotyledons</taxon>
        <taxon>Gunneridae</taxon>
        <taxon>Pentapetalae</taxon>
        <taxon>rosids</taxon>
        <taxon>fabids</taxon>
        <taxon>Fabales</taxon>
        <taxon>Fabaceae</taxon>
        <taxon>Papilionoideae</taxon>
        <taxon>50 kb inversion clade</taxon>
        <taxon>NPAAA clade</taxon>
        <taxon>Hologalegina</taxon>
        <taxon>IRL clade</taxon>
        <taxon>Trifolieae</taxon>
        <taxon>Trifolium</taxon>
    </lineage>
</organism>
<name>A0A392NLP3_9FABA</name>
<keyword evidence="2" id="KW-1185">Reference proteome</keyword>
<dbReference type="Proteomes" id="UP000265520">
    <property type="component" value="Unassembled WGS sequence"/>
</dbReference>
<dbReference type="EMBL" id="LXQA010042906">
    <property type="protein sequence ID" value="MCI00342.1"/>
    <property type="molecule type" value="Genomic_DNA"/>
</dbReference>
<sequence length="96" mass="10730">SVTTSREPSGMSYDAEAKRVTLEAACVDLVSATLWRVAISARWCQCWRLVLFPVFLLISARRAWVDSATHSLELLRVVLFLVPARHAGWCCATHKA</sequence>
<comment type="caution">
    <text evidence="1">The sequence shown here is derived from an EMBL/GenBank/DDBJ whole genome shotgun (WGS) entry which is preliminary data.</text>
</comment>
<dbReference type="AlphaFoldDB" id="A0A392NLP3"/>
<accession>A0A392NLP3</accession>
<protein>
    <submittedName>
        <fullName evidence="1">Uncharacterized protein</fullName>
    </submittedName>
</protein>
<proteinExistence type="predicted"/>